<proteinExistence type="predicted"/>
<sequence>MGETVIIQRIGERCGIMLPQEHLDRLGWKEGDHVEIHSDTGHIEFVATRSSEAEAPGNRELIASAAMRNYYAALKELARN</sequence>
<evidence type="ECO:0008006" key="3">
    <source>
        <dbReference type="Google" id="ProtNLM"/>
    </source>
</evidence>
<accession>A0A5C4XQ96</accession>
<dbReference type="SUPFAM" id="SSF89447">
    <property type="entry name" value="AbrB/MazE/MraZ-like"/>
    <property type="match status" value="1"/>
</dbReference>
<keyword evidence="2" id="KW-1185">Reference proteome</keyword>
<reference evidence="1 2" key="1">
    <citation type="submission" date="2019-06" db="EMBL/GenBank/DDBJ databases">
        <title>The draft genome of Rhizobium smilacinae PTYR-5.</title>
        <authorList>
            <person name="Liu L."/>
            <person name="Li L."/>
            <person name="Zhang X."/>
        </authorList>
    </citation>
    <scope>NUCLEOTIDE SEQUENCE [LARGE SCALE GENOMIC DNA]</scope>
    <source>
        <strain evidence="1 2">PTYR-5</strain>
    </source>
</reference>
<dbReference type="InterPro" id="IPR037914">
    <property type="entry name" value="SpoVT-AbrB_sf"/>
</dbReference>
<evidence type="ECO:0000313" key="2">
    <source>
        <dbReference type="Proteomes" id="UP000311605"/>
    </source>
</evidence>
<dbReference type="AlphaFoldDB" id="A0A5C4XQ96"/>
<name>A0A5C4XQ96_9HYPH</name>
<dbReference type="EMBL" id="VDMN01000001">
    <property type="protein sequence ID" value="TNM65449.1"/>
    <property type="molecule type" value="Genomic_DNA"/>
</dbReference>
<dbReference type="Gene3D" id="2.10.260.10">
    <property type="match status" value="1"/>
</dbReference>
<dbReference type="RefSeq" id="WP_180355883.1">
    <property type="nucleotide sequence ID" value="NZ_VDMN01000001.1"/>
</dbReference>
<evidence type="ECO:0000313" key="1">
    <source>
        <dbReference type="EMBL" id="TNM65449.1"/>
    </source>
</evidence>
<dbReference type="Proteomes" id="UP000311605">
    <property type="component" value="Unassembled WGS sequence"/>
</dbReference>
<protein>
    <recommendedName>
        <fullName evidence="3">AbrB/MazE/SpoVT family DNA-binding domain-containing protein</fullName>
    </recommendedName>
</protein>
<organism evidence="1 2">
    <name type="scientific">Aliirhizobium smilacinae</name>
    <dbReference type="NCBI Taxonomy" id="1395944"/>
    <lineage>
        <taxon>Bacteria</taxon>
        <taxon>Pseudomonadati</taxon>
        <taxon>Pseudomonadota</taxon>
        <taxon>Alphaproteobacteria</taxon>
        <taxon>Hyphomicrobiales</taxon>
        <taxon>Rhizobiaceae</taxon>
        <taxon>Aliirhizobium</taxon>
    </lineage>
</organism>
<gene>
    <name evidence="1" type="ORF">FHP24_04040</name>
</gene>
<comment type="caution">
    <text evidence="1">The sequence shown here is derived from an EMBL/GenBank/DDBJ whole genome shotgun (WGS) entry which is preliminary data.</text>
</comment>